<keyword evidence="2" id="KW-1185">Reference proteome</keyword>
<dbReference type="Proteomes" id="UP000662314">
    <property type="component" value="Unassembled WGS sequence"/>
</dbReference>
<reference evidence="1 2" key="1">
    <citation type="journal article" date="2021" name="Int. J. Syst. Evol. Microbiol.">
        <title>Amazonocrinis nigriterrae gen. nov., sp. nov., Atlanticothrix silvestris gen. nov., sp. nov. and Dendronalium phyllosphericum gen. nov., sp. nov., nostocacean cyanobacteria from Brazilian environments.</title>
        <authorList>
            <person name="Alvarenga D.O."/>
            <person name="Andreote A.P.D."/>
            <person name="Branco L.H.Z."/>
            <person name="Delbaje E."/>
            <person name="Cruz R.B."/>
            <person name="Varani A.M."/>
            <person name="Fiore M.F."/>
        </authorList>
    </citation>
    <scope>NUCLEOTIDE SEQUENCE [LARGE SCALE GENOMIC DNA]</scope>
    <source>
        <strain evidence="1 2">CENA369</strain>
    </source>
</reference>
<protein>
    <submittedName>
        <fullName evidence="1">Uncharacterized protein</fullName>
    </submittedName>
</protein>
<accession>A0A8J7LGF3</accession>
<organism evidence="1 2">
    <name type="scientific">Dendronalium phyllosphericum CENA369</name>
    <dbReference type="NCBI Taxonomy" id="1725256"/>
    <lineage>
        <taxon>Bacteria</taxon>
        <taxon>Bacillati</taxon>
        <taxon>Cyanobacteriota</taxon>
        <taxon>Cyanophyceae</taxon>
        <taxon>Nostocales</taxon>
        <taxon>Nostocaceae</taxon>
        <taxon>Dendronalium</taxon>
        <taxon>Dendronalium phyllosphericum</taxon>
    </lineage>
</organism>
<proteinExistence type="predicted"/>
<dbReference type="EMBL" id="JAECZA010000247">
    <property type="protein sequence ID" value="MBH8576982.1"/>
    <property type="molecule type" value="Genomic_DNA"/>
</dbReference>
<dbReference type="RefSeq" id="WP_214435702.1">
    <property type="nucleotide sequence ID" value="NZ_CAWPUQ010000176.1"/>
</dbReference>
<sequence length="63" mass="6344">MSQSTLNKITTIVGLFAGGSALLGGAGIINPTVATTISGIATAVLGYFVHQPTADQQPTQKQS</sequence>
<evidence type="ECO:0000313" key="2">
    <source>
        <dbReference type="Proteomes" id="UP000662314"/>
    </source>
</evidence>
<evidence type="ECO:0000313" key="1">
    <source>
        <dbReference type="EMBL" id="MBH8576982.1"/>
    </source>
</evidence>
<comment type="caution">
    <text evidence="1">The sequence shown here is derived from an EMBL/GenBank/DDBJ whole genome shotgun (WGS) entry which is preliminary data.</text>
</comment>
<name>A0A8J7LGF3_9NOST</name>
<dbReference type="AlphaFoldDB" id="A0A8J7LGF3"/>
<gene>
    <name evidence="1" type="ORF">I8752_29175</name>
</gene>